<reference evidence="4" key="1">
    <citation type="submission" date="2016-06" db="UniProtKB">
        <authorList>
            <consortium name="WormBaseParasite"/>
        </authorList>
    </citation>
    <scope>IDENTIFICATION</scope>
</reference>
<evidence type="ECO:0000313" key="3">
    <source>
        <dbReference type="Proteomes" id="UP000270296"/>
    </source>
</evidence>
<accession>A0A183I992</accession>
<evidence type="ECO:0000313" key="4">
    <source>
        <dbReference type="WBParaSite" id="SBAD_0000019801-mRNA-1"/>
    </source>
</evidence>
<dbReference type="GO" id="GO:0019287">
    <property type="term" value="P:isopentenyl diphosphate biosynthetic process, mevalonate pathway"/>
    <property type="evidence" value="ECO:0007669"/>
    <property type="project" value="TreeGrafter"/>
</dbReference>
<dbReference type="PANTHER" id="PTHR10977">
    <property type="entry name" value="DIPHOSPHOMEVALONATE DECARBOXYLASE"/>
    <property type="match status" value="1"/>
</dbReference>
<keyword evidence="3" id="KW-1185">Reference proteome</keyword>
<dbReference type="WBParaSite" id="SBAD_0000019801-mRNA-1">
    <property type="protein sequence ID" value="SBAD_0000019801-mRNA-1"/>
    <property type="gene ID" value="SBAD_0000019801"/>
</dbReference>
<organism evidence="4">
    <name type="scientific">Soboliphyme baturini</name>
    <dbReference type="NCBI Taxonomy" id="241478"/>
    <lineage>
        <taxon>Eukaryota</taxon>
        <taxon>Metazoa</taxon>
        <taxon>Ecdysozoa</taxon>
        <taxon>Nematoda</taxon>
        <taxon>Enoplea</taxon>
        <taxon>Dorylaimia</taxon>
        <taxon>Dioctophymatida</taxon>
        <taxon>Dioctophymatoidea</taxon>
        <taxon>Soboliphymatidae</taxon>
        <taxon>Soboliphyme</taxon>
    </lineage>
</organism>
<dbReference type="InterPro" id="IPR053859">
    <property type="entry name" value="MVD-like_N"/>
</dbReference>
<evidence type="ECO:0000313" key="2">
    <source>
        <dbReference type="EMBL" id="VDO80490.1"/>
    </source>
</evidence>
<sequence length="170" mass="18868">MNPTKRSVTVCAPINIALIKYWGKRAGDMILPLNDSISVNVDALCAKSTVEACYGEGLSDSVSLNGKERPVDPQTRYYSFFARLRAILQSRDPSMDVTKWHFHVTSETNFPVSAGLASSAAGFSAMAFGIGQLFEFDNQTMSDLARVGRFILLLFHPFSFRLDYNNKDLV</sequence>
<dbReference type="EMBL" id="UZAM01000319">
    <property type="protein sequence ID" value="VDO80490.1"/>
    <property type="molecule type" value="Genomic_DNA"/>
</dbReference>
<dbReference type="InterPro" id="IPR014721">
    <property type="entry name" value="Ribsml_uS5_D2-typ_fold_subgr"/>
</dbReference>
<dbReference type="InterPro" id="IPR020568">
    <property type="entry name" value="Ribosomal_Su5_D2-typ_SF"/>
</dbReference>
<dbReference type="PANTHER" id="PTHR10977:SF3">
    <property type="entry name" value="DIPHOSPHOMEVALONATE DECARBOXYLASE"/>
    <property type="match status" value="1"/>
</dbReference>
<proteinExistence type="predicted"/>
<dbReference type="SUPFAM" id="SSF54211">
    <property type="entry name" value="Ribosomal protein S5 domain 2-like"/>
    <property type="match status" value="1"/>
</dbReference>
<gene>
    <name evidence="2" type="ORF">SBAD_LOCUS186</name>
</gene>
<dbReference type="Pfam" id="PF22700">
    <property type="entry name" value="MVD-like_N"/>
    <property type="match status" value="1"/>
</dbReference>
<dbReference type="Proteomes" id="UP000270296">
    <property type="component" value="Unassembled WGS sequence"/>
</dbReference>
<dbReference type="GO" id="GO:0005829">
    <property type="term" value="C:cytosol"/>
    <property type="evidence" value="ECO:0007669"/>
    <property type="project" value="TreeGrafter"/>
</dbReference>
<dbReference type="OrthoDB" id="10253702at2759"/>
<protein>
    <submittedName>
        <fullName evidence="4">GHMP_kinases_N domain-containing protein</fullName>
    </submittedName>
</protein>
<reference evidence="2 3" key="2">
    <citation type="submission" date="2018-11" db="EMBL/GenBank/DDBJ databases">
        <authorList>
            <consortium name="Pathogen Informatics"/>
        </authorList>
    </citation>
    <scope>NUCLEOTIDE SEQUENCE [LARGE SCALE GENOMIC DNA]</scope>
</reference>
<dbReference type="AlphaFoldDB" id="A0A183I992"/>
<dbReference type="Gene3D" id="3.30.230.10">
    <property type="match status" value="1"/>
</dbReference>
<evidence type="ECO:0000259" key="1">
    <source>
        <dbReference type="Pfam" id="PF22700"/>
    </source>
</evidence>
<feature type="domain" description="Diphosphomevalonate decarboxylase-like N-terminal" evidence="1">
    <location>
        <begin position="12"/>
        <end position="148"/>
    </location>
</feature>
<dbReference type="GO" id="GO:0004163">
    <property type="term" value="F:diphosphomevalonate decarboxylase activity"/>
    <property type="evidence" value="ECO:0007669"/>
    <property type="project" value="TreeGrafter"/>
</dbReference>
<name>A0A183I992_9BILA</name>